<name>Q2GGM2_EHRCR</name>
<evidence type="ECO:0000313" key="2">
    <source>
        <dbReference type="Proteomes" id="UP000008320"/>
    </source>
</evidence>
<gene>
    <name evidence="1" type="ordered locus">ECH_0600</name>
</gene>
<dbReference type="KEGG" id="ech:ECH_0600"/>
<organism evidence="1 2">
    <name type="scientific">Ehrlichia chaffeensis (strain ATCC CRL-10679 / Arkansas)</name>
    <dbReference type="NCBI Taxonomy" id="205920"/>
    <lineage>
        <taxon>Bacteria</taxon>
        <taxon>Pseudomonadati</taxon>
        <taxon>Pseudomonadota</taxon>
        <taxon>Alphaproteobacteria</taxon>
        <taxon>Rickettsiales</taxon>
        <taxon>Anaplasmataceae</taxon>
        <taxon>Ehrlichia</taxon>
    </lineage>
</organism>
<proteinExistence type="predicted"/>
<protein>
    <submittedName>
        <fullName evidence="1">Uncharacterized protein</fullName>
    </submittedName>
</protein>
<dbReference type="AlphaFoldDB" id="Q2GGM2"/>
<reference evidence="1 2" key="1">
    <citation type="journal article" date="2006" name="PLoS Genet.">
        <title>Comparative genomics of emerging human ehrlichiosis agents.</title>
        <authorList>
            <person name="Dunning Hotopp J.C."/>
            <person name="Lin M."/>
            <person name="Madupu R."/>
            <person name="Crabtree J."/>
            <person name="Angiuoli S.V."/>
            <person name="Eisen J.A."/>
            <person name="Seshadri R."/>
            <person name="Ren Q."/>
            <person name="Wu M."/>
            <person name="Utterback T.R."/>
            <person name="Smith S."/>
            <person name="Lewis M."/>
            <person name="Khouri H."/>
            <person name="Zhang C."/>
            <person name="Niu H."/>
            <person name="Lin Q."/>
            <person name="Ohashi N."/>
            <person name="Zhi N."/>
            <person name="Nelson W."/>
            <person name="Brinkac L.M."/>
            <person name="Dodson R.J."/>
            <person name="Rosovitz M.J."/>
            <person name="Sundaram J."/>
            <person name="Daugherty S.C."/>
            <person name="Davidsen T."/>
            <person name="Durkin A.S."/>
            <person name="Gwinn M."/>
            <person name="Haft D.H."/>
            <person name="Selengut J.D."/>
            <person name="Sullivan S.A."/>
            <person name="Zafar N."/>
            <person name="Zhou L."/>
            <person name="Benahmed F."/>
            <person name="Forberger H."/>
            <person name="Halpin R."/>
            <person name="Mulligan S."/>
            <person name="Robinson J."/>
            <person name="White O."/>
            <person name="Rikihisa Y."/>
            <person name="Tettelin H."/>
        </authorList>
    </citation>
    <scope>NUCLEOTIDE SEQUENCE [LARGE SCALE GENOMIC DNA]</scope>
    <source>
        <strain evidence="2">ATCC CRL-10679 / Arkansas</strain>
    </source>
</reference>
<sequence length="47" mass="5177">MIDYNNLTFPNPVALTSVNVPAQYIASTILPSSSQKLKRERTVLALT</sequence>
<dbReference type="HOGENOM" id="CLU_3167511_0_0_5"/>
<keyword evidence="2" id="KW-1185">Reference proteome</keyword>
<dbReference type="EMBL" id="CP000236">
    <property type="protein sequence ID" value="ABD44592.1"/>
    <property type="molecule type" value="Genomic_DNA"/>
</dbReference>
<accession>Q2GGM2</accession>
<evidence type="ECO:0000313" key="1">
    <source>
        <dbReference type="EMBL" id="ABD44592.1"/>
    </source>
</evidence>
<dbReference type="Proteomes" id="UP000008320">
    <property type="component" value="Chromosome"/>
</dbReference>